<dbReference type="OrthoDB" id="5428925at2759"/>
<dbReference type="KEGG" id="cpw:9692201"/>
<dbReference type="AlphaFoldDB" id="C5PER6"/>
<feature type="compositionally biased region" description="Basic and acidic residues" evidence="2">
    <location>
        <begin position="215"/>
        <end position="230"/>
    </location>
</feature>
<feature type="coiled-coil region" evidence="1">
    <location>
        <begin position="474"/>
        <end position="501"/>
    </location>
</feature>
<dbReference type="HOGENOM" id="CLU_032648_0_0_1"/>
<evidence type="ECO:0000313" key="3">
    <source>
        <dbReference type="EMBL" id="EER24586.1"/>
    </source>
</evidence>
<feature type="compositionally biased region" description="Polar residues" evidence="2">
    <location>
        <begin position="128"/>
        <end position="139"/>
    </location>
</feature>
<dbReference type="EMBL" id="ACFW01000049">
    <property type="protein sequence ID" value="EER24586.1"/>
    <property type="molecule type" value="Genomic_DNA"/>
</dbReference>
<name>C5PER6_COCP7</name>
<evidence type="ECO:0000313" key="4">
    <source>
        <dbReference type="Proteomes" id="UP000009084"/>
    </source>
</evidence>
<dbReference type="Proteomes" id="UP000009084">
    <property type="component" value="Unassembled WGS sequence"/>
</dbReference>
<sequence>MSPRRADLRISAPLSNPALRTESSQGPNTYPPLTPIIASDPSQRQTHASYPPMHSSLPFDGTDRTSYHNRFASHDPQSSVSISAGQSPTMHRRRASTLRTVMRKLFGRKRKSDPAAQQQGFHVKDHPTTPSQGSVGLLSSHSPFVTVSRTGHYSIKSPSSPEHLSRVATPTEAIFAALPSPPEETEQAEDASQLISQRRRPRRRATLPSLVLSTDEARELASKIAHEGSKDGSAPPSPTDGKSTVISSRKTDTQLKRRSRSAYGLRESARAHRMSPIQWRRRSDEMKLWRASFDKRIEPDPIQDRPETRSTAAEEKDPTEIRVESLAPNGELGQFDFGNLMSNIQEDNSASLTQRVATLEVKMMDLEFAIGKMQGSDISPIQPHPSTLSSKECKTEPHNPALQPPLPPLSSFLRVSPGHDPAPPRTSPTNTDRRTSTATLRPHTATAHSSPPITPSSFSPGISVEQYSALTTIVRREQAARKHLEKQVLQLQRELQILRGGLTSGQASFLRPSSPDSPSTTSSHPDMGHDRMDSGMWRQNSESSGAKSGNVSLESYPMKSESSFHRLNPFDKIMGRS</sequence>
<feature type="compositionally biased region" description="Polar residues" evidence="2">
    <location>
        <begin position="537"/>
        <end position="553"/>
    </location>
</feature>
<feature type="region of interest" description="Disordered" evidence="2">
    <location>
        <begin position="179"/>
        <end position="269"/>
    </location>
</feature>
<organism evidence="3 4">
    <name type="scientific">Coccidioides posadasii (strain C735)</name>
    <name type="common">Valley fever fungus</name>
    <dbReference type="NCBI Taxonomy" id="222929"/>
    <lineage>
        <taxon>Eukaryota</taxon>
        <taxon>Fungi</taxon>
        <taxon>Dikarya</taxon>
        <taxon>Ascomycota</taxon>
        <taxon>Pezizomycotina</taxon>
        <taxon>Eurotiomycetes</taxon>
        <taxon>Eurotiomycetidae</taxon>
        <taxon>Onygenales</taxon>
        <taxon>Onygenaceae</taxon>
        <taxon>Coccidioides</taxon>
    </lineage>
</organism>
<feature type="compositionally biased region" description="Low complexity" evidence="2">
    <location>
        <begin position="449"/>
        <end position="460"/>
    </location>
</feature>
<evidence type="ECO:0000256" key="1">
    <source>
        <dbReference type="SAM" id="Coils"/>
    </source>
</evidence>
<feature type="compositionally biased region" description="Polar residues" evidence="2">
    <location>
        <begin position="376"/>
        <end position="390"/>
    </location>
</feature>
<feature type="region of interest" description="Disordered" evidence="2">
    <location>
        <begin position="1"/>
        <end position="94"/>
    </location>
</feature>
<comment type="caution">
    <text evidence="3">The sequence shown here is derived from an EMBL/GenBank/DDBJ whole genome shotgun (WGS) entry which is preliminary data.</text>
</comment>
<feature type="compositionally biased region" description="Polar residues" evidence="2">
    <location>
        <begin position="75"/>
        <end position="89"/>
    </location>
</feature>
<feature type="region of interest" description="Disordered" evidence="2">
    <location>
        <begin position="375"/>
        <end position="460"/>
    </location>
</feature>
<reference evidence="3 4" key="1">
    <citation type="journal article" date="2009" name="Genome Res.">
        <title>Comparative genomic analyses of the human fungal pathogens Coccidioides and their relatives.</title>
        <authorList>
            <person name="Sharpton T.J."/>
            <person name="Stajich J.E."/>
            <person name="Rounsley S.D."/>
            <person name="Gardner M.J."/>
            <person name="Wortman J.R."/>
            <person name="Jordar V.S."/>
            <person name="Maiti R."/>
            <person name="Kodira C.D."/>
            <person name="Neafsey D.E."/>
            <person name="Zeng Q."/>
            <person name="Hung C.-Y."/>
            <person name="McMahan C."/>
            <person name="Muszewska A."/>
            <person name="Grynberg M."/>
            <person name="Mandel M.A."/>
            <person name="Kellner E.M."/>
            <person name="Barker B.M."/>
            <person name="Galgiani J.N."/>
            <person name="Orbach M.J."/>
            <person name="Kirkland T.N."/>
            <person name="Cole G.T."/>
            <person name="Henn M.R."/>
            <person name="Birren B.W."/>
            <person name="Taylor J.W."/>
        </authorList>
    </citation>
    <scope>NUCLEOTIDE SEQUENCE [LARGE SCALE GENOMIC DNA]</scope>
    <source>
        <strain evidence="4">C735</strain>
    </source>
</reference>
<feature type="region of interest" description="Disordered" evidence="2">
    <location>
        <begin position="505"/>
        <end position="577"/>
    </location>
</feature>
<evidence type="ECO:0000256" key="2">
    <source>
        <dbReference type="SAM" id="MobiDB-lite"/>
    </source>
</evidence>
<gene>
    <name evidence="3" type="ORF">CPC735_059560</name>
</gene>
<accession>C5PER6</accession>
<protein>
    <submittedName>
        <fullName evidence="3">Uncharacterized protein</fullName>
    </submittedName>
</protein>
<feature type="region of interest" description="Disordered" evidence="2">
    <location>
        <begin position="107"/>
        <end position="139"/>
    </location>
</feature>
<feature type="region of interest" description="Disordered" evidence="2">
    <location>
        <begin position="297"/>
        <end position="319"/>
    </location>
</feature>
<keyword evidence="1" id="KW-0175">Coiled coil</keyword>
<dbReference type="VEuPathDB" id="FungiDB:CPC735_059560"/>
<feature type="compositionally biased region" description="Low complexity" evidence="2">
    <location>
        <begin position="512"/>
        <end position="525"/>
    </location>
</feature>
<proteinExistence type="predicted"/>